<organism evidence="2 3">
    <name type="scientific">Brevibacterium antiquum CNRZ 918</name>
    <dbReference type="NCBI Taxonomy" id="1255637"/>
    <lineage>
        <taxon>Bacteria</taxon>
        <taxon>Bacillati</taxon>
        <taxon>Actinomycetota</taxon>
        <taxon>Actinomycetes</taxon>
        <taxon>Micrococcales</taxon>
        <taxon>Brevibacteriaceae</taxon>
        <taxon>Brevibacterium</taxon>
    </lineage>
</organism>
<keyword evidence="2" id="KW-0413">Isomerase</keyword>
<sequence>MTRNFAYDLVKKYHHAWTSGDIETAMQYVADDVTCRAPGVDLDGRDAYRDFIGGFAPMLTGIGDIAEFADGDRVALFYYPQTSTTSTAPAAEFFTVDDDKISQSVLIFDRLSYGPPDEG</sequence>
<dbReference type="InterPro" id="IPR037401">
    <property type="entry name" value="SnoaL-like"/>
</dbReference>
<dbReference type="Pfam" id="PF12680">
    <property type="entry name" value="SnoaL_2"/>
    <property type="match status" value="1"/>
</dbReference>
<dbReference type="GO" id="GO:0016853">
    <property type="term" value="F:isomerase activity"/>
    <property type="evidence" value="ECO:0007669"/>
    <property type="project" value="UniProtKB-KW"/>
</dbReference>
<gene>
    <name evidence="2" type="ORF">BANT918_00768</name>
</gene>
<dbReference type="SUPFAM" id="SSF54427">
    <property type="entry name" value="NTF2-like"/>
    <property type="match status" value="1"/>
</dbReference>
<proteinExistence type="predicted"/>
<evidence type="ECO:0000313" key="2">
    <source>
        <dbReference type="EMBL" id="SMX72383.1"/>
    </source>
</evidence>
<dbReference type="EMBL" id="FXZD01000002">
    <property type="protein sequence ID" value="SMX72383.1"/>
    <property type="molecule type" value="Genomic_DNA"/>
</dbReference>
<dbReference type="AlphaFoldDB" id="A0A2H1IB30"/>
<dbReference type="Gene3D" id="3.10.450.50">
    <property type="match status" value="1"/>
</dbReference>
<reference evidence="2 3" key="1">
    <citation type="submission" date="2017-03" db="EMBL/GenBank/DDBJ databases">
        <authorList>
            <person name="Afonso C.L."/>
            <person name="Miller P.J."/>
            <person name="Scott M.A."/>
            <person name="Spackman E."/>
            <person name="Goraichik I."/>
            <person name="Dimitrov K.M."/>
            <person name="Suarez D.L."/>
            <person name="Swayne D.E."/>
        </authorList>
    </citation>
    <scope>NUCLEOTIDE SEQUENCE [LARGE SCALE GENOMIC DNA]</scope>
    <source>
        <strain evidence="2 3">CNRZ 918</strain>
    </source>
</reference>
<dbReference type="InterPro" id="IPR032710">
    <property type="entry name" value="NTF2-like_dom_sf"/>
</dbReference>
<evidence type="ECO:0000313" key="3">
    <source>
        <dbReference type="Proteomes" id="UP000234433"/>
    </source>
</evidence>
<name>A0A2H1IB30_9MICO</name>
<dbReference type="Proteomes" id="UP000234433">
    <property type="component" value="Unassembled WGS sequence"/>
</dbReference>
<dbReference type="RefSeq" id="WP_101619027.1">
    <property type="nucleotide sequence ID" value="NZ_FXZD01000002.1"/>
</dbReference>
<dbReference type="OrthoDB" id="3257148at2"/>
<accession>A0A2H1IB30</accession>
<protein>
    <submittedName>
        <fullName evidence="2">Ketosteroid isomerase-related protein</fullName>
    </submittedName>
</protein>
<feature type="domain" description="SnoaL-like" evidence="1">
    <location>
        <begin position="10"/>
        <end position="102"/>
    </location>
</feature>
<evidence type="ECO:0000259" key="1">
    <source>
        <dbReference type="Pfam" id="PF12680"/>
    </source>
</evidence>